<keyword evidence="1" id="KW-1133">Transmembrane helix</keyword>
<name>A0ABT7MSY0_9BACL</name>
<gene>
    <name evidence="2" type="ORF">QR695_14845</name>
</gene>
<keyword evidence="1" id="KW-0812">Transmembrane</keyword>
<comment type="caution">
    <text evidence="2">The sequence shown here is derived from an EMBL/GenBank/DDBJ whole genome shotgun (WGS) entry which is preliminary data.</text>
</comment>
<dbReference type="Pfam" id="PF14146">
    <property type="entry name" value="DUF4305"/>
    <property type="match status" value="1"/>
</dbReference>
<dbReference type="InterPro" id="IPR025426">
    <property type="entry name" value="DUF4305"/>
</dbReference>
<accession>A0ABT7MSY0</accession>
<protein>
    <submittedName>
        <fullName evidence="2">YdiK family protein</fullName>
    </submittedName>
</protein>
<feature type="transmembrane region" description="Helical" evidence="1">
    <location>
        <begin position="32"/>
        <end position="54"/>
    </location>
</feature>
<proteinExistence type="predicted"/>
<evidence type="ECO:0000313" key="3">
    <source>
        <dbReference type="Proteomes" id="UP001230807"/>
    </source>
</evidence>
<dbReference type="EMBL" id="JASWER010000022">
    <property type="protein sequence ID" value="MDL5378280.1"/>
    <property type="molecule type" value="Genomic_DNA"/>
</dbReference>
<dbReference type="Proteomes" id="UP001230807">
    <property type="component" value="Unassembled WGS sequence"/>
</dbReference>
<evidence type="ECO:0000313" key="2">
    <source>
        <dbReference type="EMBL" id="MDL5378280.1"/>
    </source>
</evidence>
<organism evidence="2 3">
    <name type="scientific">Exiguobacterium mexicanum</name>
    <dbReference type="NCBI Taxonomy" id="340146"/>
    <lineage>
        <taxon>Bacteria</taxon>
        <taxon>Bacillati</taxon>
        <taxon>Bacillota</taxon>
        <taxon>Bacilli</taxon>
        <taxon>Bacillales</taxon>
        <taxon>Bacillales Family XII. Incertae Sedis</taxon>
        <taxon>Exiguobacterium</taxon>
    </lineage>
</organism>
<reference evidence="2 3" key="1">
    <citation type="submission" date="2023-06" db="EMBL/GenBank/DDBJ databases">
        <title>Influencing factors and mechanism of Cr(VI) reduction by facultative anaerobic Exiguobacterium sp. PY14.</title>
        <authorList>
            <person name="Zou L."/>
        </authorList>
    </citation>
    <scope>NUCLEOTIDE SEQUENCE [LARGE SCALE GENOMIC DNA]</scope>
    <source>
        <strain evidence="2 3">PY14</strain>
    </source>
</reference>
<keyword evidence="3" id="KW-1185">Reference proteome</keyword>
<dbReference type="RefSeq" id="WP_021065367.1">
    <property type="nucleotide sequence ID" value="NZ_CP183077.1"/>
</dbReference>
<sequence length="69" mass="8151">MPRHLKVMFLFSLSFGILFTVLAYYSVQEYGFSFWTYFIIAVAAYDFFKVYQILTLARKAKKEKTDKSA</sequence>
<feature type="transmembrane region" description="Helical" evidence="1">
    <location>
        <begin position="7"/>
        <end position="26"/>
    </location>
</feature>
<evidence type="ECO:0000256" key="1">
    <source>
        <dbReference type="SAM" id="Phobius"/>
    </source>
</evidence>
<keyword evidence="1" id="KW-0472">Membrane</keyword>